<feature type="region of interest" description="Disordered" evidence="1">
    <location>
        <begin position="41"/>
        <end position="60"/>
    </location>
</feature>
<organism evidence="2 3">
    <name type="scientific">Aequorivita echinoideorum</name>
    <dbReference type="NCBI Taxonomy" id="1549647"/>
    <lineage>
        <taxon>Bacteria</taxon>
        <taxon>Pseudomonadati</taxon>
        <taxon>Bacteroidota</taxon>
        <taxon>Flavobacteriia</taxon>
        <taxon>Flavobacteriales</taxon>
        <taxon>Flavobacteriaceae</taxon>
        <taxon>Aequorivita</taxon>
    </lineage>
</organism>
<sequence length="60" mass="7274">MITKSALKKQIEKFPEEFTIDELVERIIFIEKLESRIQKSSDNDTISEEQLDEEIQKWFR</sequence>
<dbReference type="EMBL" id="JAHCTB010000004">
    <property type="protein sequence ID" value="MBT0608493.1"/>
    <property type="molecule type" value="Genomic_DNA"/>
</dbReference>
<name>A0ABS5S685_9FLAO</name>
<reference evidence="2 3" key="1">
    <citation type="submission" date="2021-05" db="EMBL/GenBank/DDBJ databases">
        <title>Aequorivita echinoideorum JCM 30378 genome.</title>
        <authorList>
            <person name="Zhang H."/>
            <person name="Li C."/>
        </authorList>
    </citation>
    <scope>NUCLEOTIDE SEQUENCE [LARGE SCALE GENOMIC DNA]</scope>
    <source>
        <strain evidence="2 3">JCM30378</strain>
    </source>
</reference>
<gene>
    <name evidence="2" type="ORF">KIV10_09885</name>
</gene>
<protein>
    <recommendedName>
        <fullName evidence="4">Addiction module component</fullName>
    </recommendedName>
</protein>
<accession>A0ABS5S685</accession>
<evidence type="ECO:0000313" key="2">
    <source>
        <dbReference type="EMBL" id="MBT0608493.1"/>
    </source>
</evidence>
<evidence type="ECO:0008006" key="4">
    <source>
        <dbReference type="Google" id="ProtNLM"/>
    </source>
</evidence>
<proteinExistence type="predicted"/>
<dbReference type="RefSeq" id="WP_214113360.1">
    <property type="nucleotide sequence ID" value="NZ_JAHCTB010000004.1"/>
</dbReference>
<comment type="caution">
    <text evidence="2">The sequence shown here is derived from an EMBL/GenBank/DDBJ whole genome shotgun (WGS) entry which is preliminary data.</text>
</comment>
<evidence type="ECO:0000313" key="3">
    <source>
        <dbReference type="Proteomes" id="UP001297092"/>
    </source>
</evidence>
<keyword evidence="3" id="KW-1185">Reference proteome</keyword>
<dbReference type="Proteomes" id="UP001297092">
    <property type="component" value="Unassembled WGS sequence"/>
</dbReference>
<evidence type="ECO:0000256" key="1">
    <source>
        <dbReference type="SAM" id="MobiDB-lite"/>
    </source>
</evidence>